<dbReference type="InterPro" id="IPR015855">
    <property type="entry name" value="ABC_transpr_MalK-like"/>
</dbReference>
<evidence type="ECO:0000256" key="4">
    <source>
        <dbReference type="ARBA" id="ARBA00022475"/>
    </source>
</evidence>
<evidence type="ECO:0000256" key="2">
    <source>
        <dbReference type="ARBA" id="ARBA00005417"/>
    </source>
</evidence>
<dbReference type="Proteomes" id="UP000191897">
    <property type="component" value="Unassembled WGS sequence"/>
</dbReference>
<dbReference type="PROSITE" id="PS50893">
    <property type="entry name" value="ABC_TRANSPORTER_2"/>
    <property type="match status" value="1"/>
</dbReference>
<dbReference type="AlphaFoldDB" id="A0A1S7R8W5"/>
<dbReference type="InterPro" id="IPR047641">
    <property type="entry name" value="ABC_transpr_MalK/UgpC-like"/>
</dbReference>
<proteinExistence type="inferred from homology"/>
<dbReference type="SUPFAM" id="SSF52540">
    <property type="entry name" value="P-loop containing nucleoside triphosphate hydrolases"/>
    <property type="match status" value="1"/>
</dbReference>
<dbReference type="GO" id="GO:0016887">
    <property type="term" value="F:ATP hydrolysis activity"/>
    <property type="evidence" value="ECO:0007669"/>
    <property type="project" value="InterPro"/>
</dbReference>
<keyword evidence="4" id="KW-1003">Cell membrane</keyword>
<evidence type="ECO:0000256" key="1">
    <source>
        <dbReference type="ARBA" id="ARBA00004417"/>
    </source>
</evidence>
<dbReference type="RefSeq" id="WP_080867304.1">
    <property type="nucleotide sequence ID" value="NZ_LT009731.1"/>
</dbReference>
<dbReference type="GO" id="GO:1990060">
    <property type="term" value="C:maltose transport complex"/>
    <property type="evidence" value="ECO:0007669"/>
    <property type="project" value="TreeGrafter"/>
</dbReference>
<dbReference type="PANTHER" id="PTHR43875">
    <property type="entry name" value="MALTODEXTRIN IMPORT ATP-BINDING PROTEIN MSMX"/>
    <property type="match status" value="1"/>
</dbReference>
<dbReference type="Gene3D" id="2.40.50.140">
    <property type="entry name" value="Nucleic acid-binding proteins"/>
    <property type="match status" value="1"/>
</dbReference>
<accession>A0A1S7R8W5</accession>
<keyword evidence="7 10" id="KW-0067">ATP-binding</keyword>
<dbReference type="InterPro" id="IPR003593">
    <property type="entry name" value="AAA+_ATPase"/>
</dbReference>
<dbReference type="InterPro" id="IPR003439">
    <property type="entry name" value="ABC_transporter-like_ATP-bd"/>
</dbReference>
<keyword evidence="3" id="KW-0813">Transport</keyword>
<dbReference type="InterPro" id="IPR027417">
    <property type="entry name" value="P-loop_NTPase"/>
</dbReference>
<evidence type="ECO:0000256" key="3">
    <source>
        <dbReference type="ARBA" id="ARBA00022448"/>
    </source>
</evidence>
<reference evidence="10 11" key="1">
    <citation type="submission" date="2016-01" db="EMBL/GenBank/DDBJ databases">
        <authorList>
            <person name="Oliw E.H."/>
        </authorList>
    </citation>
    <scope>NUCLEOTIDE SEQUENCE [LARGE SCALE GENOMIC DNA]</scope>
    <source>
        <strain evidence="10 11">Kerr 14</strain>
    </source>
</reference>
<dbReference type="CDD" id="cd03301">
    <property type="entry name" value="ABC_MalK_N"/>
    <property type="match status" value="1"/>
</dbReference>
<dbReference type="EMBL" id="FBWC01000022">
    <property type="protein sequence ID" value="CUX48671.1"/>
    <property type="molecule type" value="Genomic_DNA"/>
</dbReference>
<dbReference type="InterPro" id="IPR008995">
    <property type="entry name" value="Mo/tungstate-bd_C_term_dom"/>
</dbReference>
<comment type="subcellular location">
    <subcellularLocation>
        <location evidence="1">Cell inner membrane</location>
        <topology evidence="1">Peripheral membrane protein</topology>
    </subcellularLocation>
</comment>
<dbReference type="Gene3D" id="3.40.50.300">
    <property type="entry name" value="P-loop containing nucleotide triphosphate hydrolases"/>
    <property type="match status" value="1"/>
</dbReference>
<organism evidence="10 11">
    <name type="scientific">Agrobacterium tumefaciens str. Kerr 14</name>
    <dbReference type="NCBI Taxonomy" id="1183424"/>
    <lineage>
        <taxon>Bacteria</taxon>
        <taxon>Pseudomonadati</taxon>
        <taxon>Pseudomonadota</taxon>
        <taxon>Alphaproteobacteria</taxon>
        <taxon>Hyphomicrobiales</taxon>
        <taxon>Rhizobiaceae</taxon>
        <taxon>Rhizobium/Agrobacterium group</taxon>
        <taxon>Agrobacterium</taxon>
        <taxon>Agrobacterium tumefaciens complex</taxon>
    </lineage>
</organism>
<dbReference type="PROSITE" id="PS00211">
    <property type="entry name" value="ABC_TRANSPORTER_1"/>
    <property type="match status" value="1"/>
</dbReference>
<dbReference type="InterPro" id="IPR012340">
    <property type="entry name" value="NA-bd_OB-fold"/>
</dbReference>
<dbReference type="GO" id="GO:0055052">
    <property type="term" value="C:ATP-binding cassette (ABC) transporter complex, substrate-binding subunit-containing"/>
    <property type="evidence" value="ECO:0007669"/>
    <property type="project" value="TreeGrafter"/>
</dbReference>
<dbReference type="InterPro" id="IPR040582">
    <property type="entry name" value="OB_MalK-like"/>
</dbReference>
<evidence type="ECO:0000256" key="6">
    <source>
        <dbReference type="ARBA" id="ARBA00022741"/>
    </source>
</evidence>
<evidence type="ECO:0000313" key="10">
    <source>
        <dbReference type="EMBL" id="CUX48671.1"/>
    </source>
</evidence>
<dbReference type="PANTHER" id="PTHR43875:SF3">
    <property type="entry name" value="MALTOSE_MALTODEXTRIN IMPORT ATP-BINDING PROTEIN MALK"/>
    <property type="match status" value="1"/>
</dbReference>
<evidence type="ECO:0000256" key="7">
    <source>
        <dbReference type="ARBA" id="ARBA00022840"/>
    </source>
</evidence>
<dbReference type="FunFam" id="3.40.50.300:FF:000042">
    <property type="entry name" value="Maltose/maltodextrin ABC transporter, ATP-binding protein"/>
    <property type="match status" value="1"/>
</dbReference>
<evidence type="ECO:0000259" key="9">
    <source>
        <dbReference type="PROSITE" id="PS50893"/>
    </source>
</evidence>
<evidence type="ECO:0000313" key="11">
    <source>
        <dbReference type="Proteomes" id="UP000191897"/>
    </source>
</evidence>
<dbReference type="InterPro" id="IPR017871">
    <property type="entry name" value="ABC_transporter-like_CS"/>
</dbReference>
<dbReference type="Pfam" id="PF17912">
    <property type="entry name" value="OB_MalK"/>
    <property type="match status" value="1"/>
</dbReference>
<keyword evidence="6" id="KW-0547">Nucleotide-binding</keyword>
<gene>
    <name evidence="10" type="ORF">AGR4C_Lc120120</name>
</gene>
<comment type="similarity">
    <text evidence="2">Belongs to the ABC transporter superfamily.</text>
</comment>
<dbReference type="NCBIfam" id="NF008653">
    <property type="entry name" value="PRK11650.1"/>
    <property type="match status" value="1"/>
</dbReference>
<feature type="domain" description="ABC transporter" evidence="9">
    <location>
        <begin position="4"/>
        <end position="234"/>
    </location>
</feature>
<dbReference type="SUPFAM" id="SSF50331">
    <property type="entry name" value="MOP-like"/>
    <property type="match status" value="1"/>
</dbReference>
<protein>
    <submittedName>
        <fullName evidence="10">Putative sugar ABC transporter (ATP-binding protein), with TOBE domain (C-terminal)</fullName>
    </submittedName>
</protein>
<evidence type="ECO:0000256" key="8">
    <source>
        <dbReference type="ARBA" id="ARBA00023136"/>
    </source>
</evidence>
<keyword evidence="5" id="KW-0997">Cell inner membrane</keyword>
<sequence length="367" mass="40008">MGSLKLENLNKAFGAVHVLHDIDLQIENGEFVVFVGPSGCGKSTLLRIIAGLEDVTSGTIAIGNRDVSALSPAERKIAMVFQSYALYPHMSVRKNLAFGLENLRFKRAEIESRINEAARMLAIEPYLDRKPKQLSGGQRQRVAIGRAIVREPDIFLFDEPLSNLDAALRVQTRAEITRLHRDIKTTMIYVTHDQVEAMTMADKIVVLRAGRIEQVGSPLELFDNPRNLFVAGFLGSPRMNMLKGTITKGSDGGIAIDAGYGVSLPCLVDPATVSPGQAVLAGIRPSHFTMADAGLPFEVQYHESLGTETYLYGNIKGEKEQIIVHQAGHFAPASGSVLKIMPAREKVHVFDPATELALPRLASEGRG</sequence>
<dbReference type="Pfam" id="PF00005">
    <property type="entry name" value="ABC_tran"/>
    <property type="match status" value="1"/>
</dbReference>
<name>A0A1S7R8W5_AGRTU</name>
<dbReference type="SMART" id="SM00382">
    <property type="entry name" value="AAA"/>
    <property type="match status" value="1"/>
</dbReference>
<dbReference type="Gene3D" id="2.40.50.100">
    <property type="match status" value="1"/>
</dbReference>
<keyword evidence="8" id="KW-0472">Membrane</keyword>
<dbReference type="GO" id="GO:0005524">
    <property type="term" value="F:ATP binding"/>
    <property type="evidence" value="ECO:0007669"/>
    <property type="project" value="UniProtKB-KW"/>
</dbReference>
<dbReference type="GO" id="GO:0015423">
    <property type="term" value="F:ABC-type maltose transporter activity"/>
    <property type="evidence" value="ECO:0007669"/>
    <property type="project" value="TreeGrafter"/>
</dbReference>
<evidence type="ECO:0000256" key="5">
    <source>
        <dbReference type="ARBA" id="ARBA00022519"/>
    </source>
</evidence>